<reference evidence="7 8" key="1">
    <citation type="submission" date="2017-09" db="EMBL/GenBank/DDBJ databases">
        <title>WGS assembly of Aquilegia coerulea Goldsmith.</title>
        <authorList>
            <person name="Hodges S."/>
            <person name="Kramer E."/>
            <person name="Nordborg M."/>
            <person name="Tomkins J."/>
            <person name="Borevitz J."/>
            <person name="Derieg N."/>
            <person name="Yan J."/>
            <person name="Mihaltcheva S."/>
            <person name="Hayes R.D."/>
            <person name="Rokhsar D."/>
        </authorList>
    </citation>
    <scope>NUCLEOTIDE SEQUENCE [LARGE SCALE GENOMIC DNA]</scope>
    <source>
        <strain evidence="8">cv. Goldsmith</strain>
    </source>
</reference>
<dbReference type="SUPFAM" id="SSF101936">
    <property type="entry name" value="DNA-binding pseudobarrel domain"/>
    <property type="match status" value="2"/>
</dbReference>
<dbReference type="OrthoDB" id="1666376at2759"/>
<comment type="subcellular location">
    <subcellularLocation>
        <location evidence="1">Nucleus</location>
    </subcellularLocation>
</comment>
<dbReference type="GO" id="GO:0005634">
    <property type="term" value="C:nucleus"/>
    <property type="evidence" value="ECO:0007669"/>
    <property type="project" value="UniProtKB-SubCell"/>
</dbReference>
<keyword evidence="5" id="KW-0539">Nucleus</keyword>
<evidence type="ECO:0000313" key="8">
    <source>
        <dbReference type="Proteomes" id="UP000230069"/>
    </source>
</evidence>
<evidence type="ECO:0000256" key="4">
    <source>
        <dbReference type="ARBA" id="ARBA00023163"/>
    </source>
</evidence>
<evidence type="ECO:0000313" key="7">
    <source>
        <dbReference type="EMBL" id="PIA52408.1"/>
    </source>
</evidence>
<evidence type="ECO:0000256" key="5">
    <source>
        <dbReference type="ARBA" id="ARBA00023242"/>
    </source>
</evidence>
<organism evidence="7 8">
    <name type="scientific">Aquilegia coerulea</name>
    <name type="common">Rocky mountain columbine</name>
    <dbReference type="NCBI Taxonomy" id="218851"/>
    <lineage>
        <taxon>Eukaryota</taxon>
        <taxon>Viridiplantae</taxon>
        <taxon>Streptophyta</taxon>
        <taxon>Embryophyta</taxon>
        <taxon>Tracheophyta</taxon>
        <taxon>Spermatophyta</taxon>
        <taxon>Magnoliopsida</taxon>
        <taxon>Ranunculales</taxon>
        <taxon>Ranunculaceae</taxon>
        <taxon>Thalictroideae</taxon>
        <taxon>Aquilegia</taxon>
    </lineage>
</organism>
<dbReference type="Pfam" id="PF02362">
    <property type="entry name" value="B3"/>
    <property type="match status" value="2"/>
</dbReference>
<gene>
    <name evidence="7" type="ORF">AQUCO_01000344v1</name>
</gene>
<dbReference type="FunCoup" id="A0A2G5E9H5">
    <property type="interactions" value="56"/>
</dbReference>
<feature type="domain" description="TF-B3" evidence="6">
    <location>
        <begin position="22"/>
        <end position="115"/>
    </location>
</feature>
<name>A0A2G5E9H5_AQUCA</name>
<evidence type="ECO:0000259" key="6">
    <source>
        <dbReference type="PROSITE" id="PS50863"/>
    </source>
</evidence>
<keyword evidence="3" id="KW-0238">DNA-binding</keyword>
<dbReference type="STRING" id="218851.A0A2G5E9H5"/>
<dbReference type="EMBL" id="KZ305027">
    <property type="protein sequence ID" value="PIA52408.1"/>
    <property type="molecule type" value="Genomic_DNA"/>
</dbReference>
<dbReference type="PROSITE" id="PS50863">
    <property type="entry name" value="B3"/>
    <property type="match status" value="2"/>
</dbReference>
<dbReference type="Gene3D" id="2.40.330.10">
    <property type="entry name" value="DNA-binding pseudobarrel domain"/>
    <property type="match status" value="2"/>
</dbReference>
<accession>A0A2G5E9H5</accession>
<dbReference type="PANTHER" id="PTHR31920">
    <property type="entry name" value="B3 DOMAIN-CONTAINING"/>
    <property type="match status" value="1"/>
</dbReference>
<dbReference type="InterPro" id="IPR003340">
    <property type="entry name" value="B3_DNA-bd"/>
</dbReference>
<dbReference type="CDD" id="cd10017">
    <property type="entry name" value="B3_DNA"/>
    <property type="match status" value="2"/>
</dbReference>
<dbReference type="AlphaFoldDB" id="A0A2G5E9H5"/>
<sequence length="311" mass="35774">MVKIYKKRSSLSSSSSFDNVGCQFFKVYLPAHSSIRLKIPTAFINSFNGILPEKIMLKDSVGRVWHVEVKEVENDFFFQSGWQEFVKMHSLVVGEFLVFRYDGNSTFEVKLYDHSGCEKEETLDDKNINKAVCFIKEEDNKEASNARRKPILAICDSKHKGSKVLKKADKSRYGFSRPERISAKYVQKNMVSKASETDQPKPHFDVVVNGNGTARYFVHIPKQVLIDNNIKIQPKIFLRDPNGKSWPASVRFAKDGRTQICSGWYDFCKGNNLKENDKCKFEFLQTRSRGKFIIDVHIPRTKRKGFCVADT</sequence>
<feature type="domain" description="TF-B3" evidence="6">
    <location>
        <begin position="203"/>
        <end position="300"/>
    </location>
</feature>
<dbReference type="Proteomes" id="UP000230069">
    <property type="component" value="Unassembled WGS sequence"/>
</dbReference>
<dbReference type="InterPro" id="IPR015300">
    <property type="entry name" value="DNA-bd_pseudobarrel_sf"/>
</dbReference>
<keyword evidence="2" id="KW-0805">Transcription regulation</keyword>
<dbReference type="GO" id="GO:0003677">
    <property type="term" value="F:DNA binding"/>
    <property type="evidence" value="ECO:0007669"/>
    <property type="project" value="UniProtKB-KW"/>
</dbReference>
<evidence type="ECO:0000256" key="1">
    <source>
        <dbReference type="ARBA" id="ARBA00004123"/>
    </source>
</evidence>
<dbReference type="InParanoid" id="A0A2G5E9H5"/>
<proteinExistence type="predicted"/>
<evidence type="ECO:0000256" key="2">
    <source>
        <dbReference type="ARBA" id="ARBA00023015"/>
    </source>
</evidence>
<keyword evidence="8" id="KW-1185">Reference proteome</keyword>
<protein>
    <recommendedName>
        <fullName evidence="6">TF-B3 domain-containing protein</fullName>
    </recommendedName>
</protein>
<dbReference type="PANTHER" id="PTHR31920:SF135">
    <property type="entry name" value="B3 DOMAIN-CONTAINING PROTEIN OS03G0621600-RELATED"/>
    <property type="match status" value="1"/>
</dbReference>
<evidence type="ECO:0000256" key="3">
    <source>
        <dbReference type="ARBA" id="ARBA00023125"/>
    </source>
</evidence>
<keyword evidence="4" id="KW-0804">Transcription</keyword>
<dbReference type="InterPro" id="IPR050655">
    <property type="entry name" value="Plant_B3_domain"/>
</dbReference>
<dbReference type="SMART" id="SM01019">
    <property type="entry name" value="B3"/>
    <property type="match status" value="2"/>
</dbReference>